<dbReference type="SUPFAM" id="SSF51735">
    <property type="entry name" value="NAD(P)-binding Rossmann-fold domains"/>
    <property type="match status" value="1"/>
</dbReference>
<keyword evidence="6" id="KW-1185">Reference proteome</keyword>
<dbReference type="InterPro" id="IPR002347">
    <property type="entry name" value="SDR_fam"/>
</dbReference>
<evidence type="ECO:0000313" key="5">
    <source>
        <dbReference type="EMBL" id="NMN97430.1"/>
    </source>
</evidence>
<comment type="caution">
    <text evidence="5">The sequence shown here is derived from an EMBL/GenBank/DDBJ whole genome shotgun (WGS) entry which is preliminary data.</text>
</comment>
<evidence type="ECO:0000256" key="1">
    <source>
        <dbReference type="ARBA" id="ARBA00006484"/>
    </source>
</evidence>
<dbReference type="NCBIfam" id="NF005878">
    <property type="entry name" value="PRK07825.1"/>
    <property type="match status" value="1"/>
</dbReference>
<dbReference type="InterPro" id="IPR057326">
    <property type="entry name" value="KR_dom"/>
</dbReference>
<evidence type="ECO:0000313" key="6">
    <source>
        <dbReference type="Proteomes" id="UP000535543"/>
    </source>
</evidence>
<dbReference type="AlphaFoldDB" id="A0A848KMD7"/>
<keyword evidence="2" id="KW-0560">Oxidoreductase</keyword>
<dbReference type="InterPro" id="IPR020904">
    <property type="entry name" value="Sc_DH/Rdtase_CS"/>
</dbReference>
<dbReference type="InterPro" id="IPR036291">
    <property type="entry name" value="NAD(P)-bd_dom_sf"/>
</dbReference>
<gene>
    <name evidence="5" type="ORF">FGL95_20545</name>
</gene>
<comment type="similarity">
    <text evidence="1 3">Belongs to the short-chain dehydrogenases/reductases (SDR) family.</text>
</comment>
<dbReference type="CDD" id="cd05233">
    <property type="entry name" value="SDR_c"/>
    <property type="match status" value="1"/>
</dbReference>
<dbReference type="Pfam" id="PF00106">
    <property type="entry name" value="adh_short"/>
    <property type="match status" value="1"/>
</dbReference>
<dbReference type="PRINTS" id="PR00080">
    <property type="entry name" value="SDRFAMILY"/>
</dbReference>
<dbReference type="PANTHER" id="PTHR24322:SF736">
    <property type="entry name" value="RETINOL DEHYDROGENASE 10"/>
    <property type="match status" value="1"/>
</dbReference>
<dbReference type="Gene3D" id="3.40.50.720">
    <property type="entry name" value="NAD(P)-binding Rossmann-like Domain"/>
    <property type="match status" value="1"/>
</dbReference>
<dbReference type="PRINTS" id="PR00081">
    <property type="entry name" value="GDHRDH"/>
</dbReference>
<dbReference type="GO" id="GO:0016616">
    <property type="term" value="F:oxidoreductase activity, acting on the CH-OH group of donors, NAD or NADP as acceptor"/>
    <property type="evidence" value="ECO:0007669"/>
    <property type="project" value="TreeGrafter"/>
</dbReference>
<accession>A0A848KMD7</accession>
<dbReference type="PANTHER" id="PTHR24322">
    <property type="entry name" value="PKSB"/>
    <property type="match status" value="1"/>
</dbReference>
<proteinExistence type="inferred from homology"/>
<dbReference type="PROSITE" id="PS00061">
    <property type="entry name" value="ADH_SHORT"/>
    <property type="match status" value="1"/>
</dbReference>
<sequence length="290" mass="30434">MSRYPIIDLDGAVVVVTGGARGIGLATAKRFLDNGARVAIGDLTLEAALAAAAALGPNVTGFACDVGNRVSYEKFIDAVEVLLGPIDVVVNNAGIMPVGPLLEEDDAVAAATMAVNFWAHYHSIKVVAPRMVARGRGHIVNVTSAAGKIHSPGLASYVASKHAATGLSRSAREELAGSGVSVTAVLPAAVQTQLVDGIPFRFVERLGIISPEWVARTIVSTIDRRPALIGAPPGLVTLLNLAAFVPDVIWQLGRRLTNADRVMGPIDRVSREEYESRITAQTVRLPSATH</sequence>
<dbReference type="Proteomes" id="UP000535543">
    <property type="component" value="Unassembled WGS sequence"/>
</dbReference>
<dbReference type="RefSeq" id="WP_169590288.1">
    <property type="nucleotide sequence ID" value="NZ_VCQU01000007.1"/>
</dbReference>
<reference evidence="5 6" key="1">
    <citation type="submission" date="2019-05" db="EMBL/GenBank/DDBJ databases">
        <authorList>
            <person name="Lee S.D."/>
        </authorList>
    </citation>
    <scope>NUCLEOTIDE SEQUENCE [LARGE SCALE GENOMIC DNA]</scope>
    <source>
        <strain evidence="5 6">YC2-7</strain>
    </source>
</reference>
<dbReference type="SMART" id="SM00822">
    <property type="entry name" value="PKS_KR"/>
    <property type="match status" value="1"/>
</dbReference>
<name>A0A848KMD7_9NOCA</name>
<feature type="domain" description="Ketoreductase" evidence="4">
    <location>
        <begin position="12"/>
        <end position="188"/>
    </location>
</feature>
<evidence type="ECO:0000256" key="3">
    <source>
        <dbReference type="RuleBase" id="RU000363"/>
    </source>
</evidence>
<dbReference type="EMBL" id="VCQU01000007">
    <property type="protein sequence ID" value="NMN97430.1"/>
    <property type="molecule type" value="Genomic_DNA"/>
</dbReference>
<protein>
    <submittedName>
        <fullName evidence="5">SDR family NAD(P)-dependent oxidoreductase</fullName>
    </submittedName>
</protein>
<evidence type="ECO:0000256" key="2">
    <source>
        <dbReference type="ARBA" id="ARBA00023002"/>
    </source>
</evidence>
<organism evidence="5 6">
    <name type="scientific">Antrihabitans stalactiti</name>
    <dbReference type="NCBI Taxonomy" id="2584121"/>
    <lineage>
        <taxon>Bacteria</taxon>
        <taxon>Bacillati</taxon>
        <taxon>Actinomycetota</taxon>
        <taxon>Actinomycetes</taxon>
        <taxon>Mycobacteriales</taxon>
        <taxon>Nocardiaceae</taxon>
        <taxon>Antrihabitans</taxon>
    </lineage>
</organism>
<evidence type="ECO:0000259" key="4">
    <source>
        <dbReference type="SMART" id="SM00822"/>
    </source>
</evidence>
<reference evidence="5 6" key="2">
    <citation type="submission" date="2020-06" db="EMBL/GenBank/DDBJ databases">
        <title>Antribacter stalactiti gen. nov., sp. nov., a new member of the family Nacardiaceae isolated from a cave.</title>
        <authorList>
            <person name="Kim I.S."/>
        </authorList>
    </citation>
    <scope>NUCLEOTIDE SEQUENCE [LARGE SCALE GENOMIC DNA]</scope>
    <source>
        <strain evidence="5 6">YC2-7</strain>
    </source>
</reference>